<evidence type="ECO:0000256" key="2">
    <source>
        <dbReference type="ARBA" id="ARBA00022692"/>
    </source>
</evidence>
<protein>
    <recommendedName>
        <fullName evidence="5">DUF2421 domain-containing protein</fullName>
    </recommendedName>
</protein>
<dbReference type="Pfam" id="PF10334">
    <property type="entry name" value="BRE4"/>
    <property type="match status" value="1"/>
</dbReference>
<evidence type="ECO:0000313" key="6">
    <source>
        <dbReference type="EMBL" id="ORE12329.1"/>
    </source>
</evidence>
<evidence type="ECO:0000256" key="4">
    <source>
        <dbReference type="ARBA" id="ARBA00023136"/>
    </source>
</evidence>
<name>A0A1X0RJV8_RHIZD</name>
<proteinExistence type="predicted"/>
<evidence type="ECO:0000259" key="5">
    <source>
        <dbReference type="Pfam" id="PF10334"/>
    </source>
</evidence>
<feature type="domain" description="DUF2421" evidence="5">
    <location>
        <begin position="33"/>
        <end position="138"/>
    </location>
</feature>
<gene>
    <name evidence="6" type="ORF">BCV71DRAFT_93894</name>
</gene>
<comment type="subcellular location">
    <subcellularLocation>
        <location evidence="1">Membrane</location>
        <topology evidence="1">Multi-pass membrane protein</topology>
    </subcellularLocation>
</comment>
<dbReference type="GO" id="GO:0016020">
    <property type="term" value="C:membrane"/>
    <property type="evidence" value="ECO:0007669"/>
    <property type="project" value="UniProtKB-SubCell"/>
</dbReference>
<evidence type="ECO:0000256" key="3">
    <source>
        <dbReference type="ARBA" id="ARBA00022989"/>
    </source>
</evidence>
<dbReference type="Proteomes" id="UP000242381">
    <property type="component" value="Unassembled WGS sequence"/>
</dbReference>
<dbReference type="VEuPathDB" id="FungiDB:BCV72DRAFT_231313"/>
<dbReference type="InterPro" id="IPR018820">
    <property type="entry name" value="BRE4-related_DUF2421"/>
</dbReference>
<sequence length="143" mass="16442">MCAYSRRHSPDASTLQMISIRDQLQQVSIAFLDSELNLQRSLLELQDLLAQTPNEPRLKGAFPVETYKQILSSCQNITDKFASLRTVILKDAWFEEVQHDFIMPVSQERKEMVGNILLYFYILASAMRLKTPLPPYLPPARKA</sequence>
<keyword evidence="2" id="KW-0812">Transmembrane</keyword>
<dbReference type="EMBL" id="KV921704">
    <property type="protein sequence ID" value="ORE12329.1"/>
    <property type="molecule type" value="Genomic_DNA"/>
</dbReference>
<keyword evidence="4" id="KW-0472">Membrane</keyword>
<keyword evidence="3" id="KW-1133">Transmembrane helix</keyword>
<organism evidence="6 7">
    <name type="scientific">Rhizopus microsporus</name>
    <dbReference type="NCBI Taxonomy" id="58291"/>
    <lineage>
        <taxon>Eukaryota</taxon>
        <taxon>Fungi</taxon>
        <taxon>Fungi incertae sedis</taxon>
        <taxon>Mucoromycota</taxon>
        <taxon>Mucoromycotina</taxon>
        <taxon>Mucoromycetes</taxon>
        <taxon>Mucorales</taxon>
        <taxon>Mucorineae</taxon>
        <taxon>Rhizopodaceae</taxon>
        <taxon>Rhizopus</taxon>
    </lineage>
</organism>
<evidence type="ECO:0000256" key="1">
    <source>
        <dbReference type="ARBA" id="ARBA00004141"/>
    </source>
</evidence>
<dbReference type="PANTHER" id="PTHR47804:SF1">
    <property type="entry name" value="DUF2421 DOMAIN-CONTAINING PROTEIN"/>
    <property type="match status" value="1"/>
</dbReference>
<feature type="non-terminal residue" evidence="6">
    <location>
        <position position="143"/>
    </location>
</feature>
<evidence type="ECO:0000313" key="7">
    <source>
        <dbReference type="Proteomes" id="UP000242381"/>
    </source>
</evidence>
<dbReference type="AlphaFoldDB" id="A0A1X0RJV8"/>
<dbReference type="InterPro" id="IPR052430">
    <property type="entry name" value="IVT-Associated"/>
</dbReference>
<accession>A0A1X0RJV8</accession>
<reference evidence="6 7" key="1">
    <citation type="journal article" date="2016" name="Proc. Natl. Acad. Sci. U.S.A.">
        <title>Lipid metabolic changes in an early divergent fungus govern the establishment of a mutualistic symbiosis with endobacteria.</title>
        <authorList>
            <person name="Lastovetsky O.A."/>
            <person name="Gaspar M.L."/>
            <person name="Mondo S.J."/>
            <person name="LaButti K.M."/>
            <person name="Sandor L."/>
            <person name="Grigoriev I.V."/>
            <person name="Henry S.A."/>
            <person name="Pawlowska T.E."/>
        </authorList>
    </citation>
    <scope>NUCLEOTIDE SEQUENCE [LARGE SCALE GENOMIC DNA]</scope>
    <source>
        <strain evidence="6 7">ATCC 11559</strain>
    </source>
</reference>
<dbReference type="PANTHER" id="PTHR47804">
    <property type="entry name" value="60S RIBOSOMAL PROTEIN L19"/>
    <property type="match status" value="1"/>
</dbReference>